<proteinExistence type="predicted"/>
<feature type="non-terminal residue" evidence="1">
    <location>
        <position position="1"/>
    </location>
</feature>
<dbReference type="EMBL" id="BGPR01023001">
    <property type="protein sequence ID" value="GBN89841.1"/>
    <property type="molecule type" value="Genomic_DNA"/>
</dbReference>
<evidence type="ECO:0000313" key="1">
    <source>
        <dbReference type="EMBL" id="GBN89841.1"/>
    </source>
</evidence>
<keyword evidence="2" id="KW-1185">Reference proteome</keyword>
<comment type="caution">
    <text evidence="1">The sequence shown here is derived from an EMBL/GenBank/DDBJ whole genome shotgun (WGS) entry which is preliminary data.</text>
</comment>
<organism evidence="1 2">
    <name type="scientific">Araneus ventricosus</name>
    <name type="common">Orbweaver spider</name>
    <name type="synonym">Epeira ventricosa</name>
    <dbReference type="NCBI Taxonomy" id="182803"/>
    <lineage>
        <taxon>Eukaryota</taxon>
        <taxon>Metazoa</taxon>
        <taxon>Ecdysozoa</taxon>
        <taxon>Arthropoda</taxon>
        <taxon>Chelicerata</taxon>
        <taxon>Arachnida</taxon>
        <taxon>Araneae</taxon>
        <taxon>Araneomorphae</taxon>
        <taxon>Entelegynae</taxon>
        <taxon>Araneoidea</taxon>
        <taxon>Araneidae</taxon>
        <taxon>Araneus</taxon>
    </lineage>
</organism>
<reference evidence="1 2" key="1">
    <citation type="journal article" date="2019" name="Sci. Rep.">
        <title>Orb-weaving spider Araneus ventricosus genome elucidates the spidroin gene catalogue.</title>
        <authorList>
            <person name="Kono N."/>
            <person name="Nakamura H."/>
            <person name="Ohtoshi R."/>
            <person name="Moran D.A.P."/>
            <person name="Shinohara A."/>
            <person name="Yoshida Y."/>
            <person name="Fujiwara M."/>
            <person name="Mori M."/>
            <person name="Tomita M."/>
            <person name="Arakawa K."/>
        </authorList>
    </citation>
    <scope>NUCLEOTIDE SEQUENCE [LARGE SCALE GENOMIC DNA]</scope>
</reference>
<dbReference type="AlphaFoldDB" id="A0A4Y2SPP1"/>
<gene>
    <name evidence="1" type="ORF">AVEN_41988_1</name>
</gene>
<protein>
    <submittedName>
        <fullName evidence="1">Uncharacterized protein</fullName>
    </submittedName>
</protein>
<sequence>HLLFEFSNTEKDEHDFEEVGDDKAAGFGGRSFVFTEDSGIHRQVEYATDCVVFGSYVETKDLGLRSWLWKQQSCRIWSSSVPESNWLNLQY</sequence>
<dbReference type="Proteomes" id="UP000499080">
    <property type="component" value="Unassembled WGS sequence"/>
</dbReference>
<accession>A0A4Y2SPP1</accession>
<name>A0A4Y2SPP1_ARAVE</name>
<evidence type="ECO:0000313" key="2">
    <source>
        <dbReference type="Proteomes" id="UP000499080"/>
    </source>
</evidence>